<reference evidence="6 7" key="1">
    <citation type="journal article" date="2016" name="Nat. Commun.">
        <title>Thousands of microbial genomes shed light on interconnected biogeochemical processes in an aquifer system.</title>
        <authorList>
            <person name="Anantharaman K."/>
            <person name="Brown C.T."/>
            <person name="Hug L.A."/>
            <person name="Sharon I."/>
            <person name="Castelle C.J."/>
            <person name="Probst A.J."/>
            <person name="Thomas B.C."/>
            <person name="Singh A."/>
            <person name="Wilkins M.J."/>
            <person name="Karaoz U."/>
            <person name="Brodie E.L."/>
            <person name="Williams K.H."/>
            <person name="Hubbard S.S."/>
            <person name="Banfield J.F."/>
        </authorList>
    </citation>
    <scope>NUCLEOTIDE SEQUENCE [LARGE SCALE GENOMIC DNA]</scope>
</reference>
<dbReference type="Gene3D" id="3.50.30.10">
    <property type="entry name" value="Phosphohistidine domain"/>
    <property type="match status" value="1"/>
</dbReference>
<dbReference type="SUPFAM" id="SSF52009">
    <property type="entry name" value="Phosphohistidine domain"/>
    <property type="match status" value="1"/>
</dbReference>
<proteinExistence type="inferred from homology"/>
<evidence type="ECO:0000256" key="2">
    <source>
        <dbReference type="ARBA" id="ARBA00022741"/>
    </source>
</evidence>
<evidence type="ECO:0000313" key="6">
    <source>
        <dbReference type="EMBL" id="OGH78158.1"/>
    </source>
</evidence>
<dbReference type="InterPro" id="IPR006319">
    <property type="entry name" value="PEP_synth"/>
</dbReference>
<dbReference type="Proteomes" id="UP000177040">
    <property type="component" value="Unassembled WGS sequence"/>
</dbReference>
<dbReference type="Pfam" id="PF00391">
    <property type="entry name" value="PEP-utilizers"/>
    <property type="match status" value="1"/>
</dbReference>
<organism evidence="6 7">
    <name type="scientific">Candidatus Magasanikbacteria bacterium RIFCSPLOWO2_01_FULL_40_15</name>
    <dbReference type="NCBI Taxonomy" id="1798686"/>
    <lineage>
        <taxon>Bacteria</taxon>
        <taxon>Candidatus Magasanikiibacteriota</taxon>
    </lineage>
</organism>
<evidence type="ECO:0000259" key="5">
    <source>
        <dbReference type="Pfam" id="PF00391"/>
    </source>
</evidence>
<sequence>MAPQEFKQKVLGYKWERWLERPFGAFMLSLFRGGNARSSFEKLGVDAECEMWLFQNNAWYRSEKITESFAAELKRARENGLSLFSITDLCEQFHQQSETRINELLTEHKSLEEKLAEIAGMAKTSTTFIWFAHGFEDVFSEILHREVPKYISGDIEKFIGDTSFPIKKNAYVLLEEALLGNETLKIIQETFGWIRARDGFSEGFSIEELQKQRDTLRAESKKQKHIFPEIPEPLLLLARETQELVYFRTLRTDLFYKLLYKARPIFTAMAQQYGLSLPQLKNYSIHDLIAGTPREYPESINAIGYGEESAFFIEPIITEDSTDNQEIHGMVAYKGKVKGVAKIVKTVAELDKVKDGDILVTQMTFPSFIMAMKRAAGFVTDEGGITCHAAIVAREMKKPCIIGTKNATKVLHDGDMVEVDAEQGIVRKI</sequence>
<dbReference type="AlphaFoldDB" id="A0A1F6N336"/>
<keyword evidence="4" id="KW-0175">Coiled coil</keyword>
<dbReference type="InterPro" id="IPR018274">
    <property type="entry name" value="PEP_util_AS"/>
</dbReference>
<dbReference type="PANTHER" id="PTHR43030:SF1">
    <property type="entry name" value="PHOSPHOENOLPYRUVATE SYNTHASE"/>
    <property type="match status" value="1"/>
</dbReference>
<evidence type="ECO:0000313" key="7">
    <source>
        <dbReference type="Proteomes" id="UP000177040"/>
    </source>
</evidence>
<evidence type="ECO:0000256" key="4">
    <source>
        <dbReference type="SAM" id="Coils"/>
    </source>
</evidence>
<dbReference type="PROSITE" id="PS00370">
    <property type="entry name" value="PEP_ENZYMES_PHOS_SITE"/>
    <property type="match status" value="1"/>
</dbReference>
<dbReference type="GO" id="GO:0008986">
    <property type="term" value="F:pyruvate, water dikinase activity"/>
    <property type="evidence" value="ECO:0007669"/>
    <property type="project" value="InterPro"/>
</dbReference>
<accession>A0A1F6N336</accession>
<gene>
    <name evidence="6" type="ORF">A2983_03740</name>
</gene>
<name>A0A1F6N336_9BACT</name>
<keyword evidence="3" id="KW-0067">ATP-binding</keyword>
<evidence type="ECO:0000256" key="3">
    <source>
        <dbReference type="ARBA" id="ARBA00022840"/>
    </source>
</evidence>
<comment type="similarity">
    <text evidence="1">Belongs to the PEP-utilizing enzyme family.</text>
</comment>
<dbReference type="GO" id="GO:0005524">
    <property type="term" value="F:ATP binding"/>
    <property type="evidence" value="ECO:0007669"/>
    <property type="project" value="UniProtKB-KW"/>
</dbReference>
<keyword evidence="2" id="KW-0547">Nucleotide-binding</keyword>
<feature type="coiled-coil region" evidence="4">
    <location>
        <begin position="94"/>
        <end position="121"/>
    </location>
</feature>
<protein>
    <recommendedName>
        <fullName evidence="5">PEP-utilising enzyme mobile domain-containing protein</fullName>
    </recommendedName>
</protein>
<dbReference type="InterPro" id="IPR036637">
    <property type="entry name" value="Phosphohistidine_dom_sf"/>
</dbReference>
<dbReference type="PANTHER" id="PTHR43030">
    <property type="entry name" value="PHOSPHOENOLPYRUVATE SYNTHASE"/>
    <property type="match status" value="1"/>
</dbReference>
<evidence type="ECO:0000256" key="1">
    <source>
        <dbReference type="ARBA" id="ARBA00007837"/>
    </source>
</evidence>
<comment type="caution">
    <text evidence="6">The sequence shown here is derived from an EMBL/GenBank/DDBJ whole genome shotgun (WGS) entry which is preliminary data.</text>
</comment>
<dbReference type="InterPro" id="IPR008279">
    <property type="entry name" value="PEP-util_enz_mobile_dom"/>
</dbReference>
<feature type="domain" description="PEP-utilising enzyme mobile" evidence="5">
    <location>
        <begin position="354"/>
        <end position="424"/>
    </location>
</feature>
<dbReference type="EMBL" id="MFQH01000017">
    <property type="protein sequence ID" value="OGH78158.1"/>
    <property type="molecule type" value="Genomic_DNA"/>
</dbReference>